<dbReference type="InterPro" id="IPR007263">
    <property type="entry name" value="DCC1-like"/>
</dbReference>
<keyword evidence="2" id="KW-1185">Reference proteome</keyword>
<organism evidence="1 2">
    <name type="scientific">Roseateles amylovorans</name>
    <dbReference type="NCBI Taxonomy" id="2978473"/>
    <lineage>
        <taxon>Bacteria</taxon>
        <taxon>Pseudomonadati</taxon>
        <taxon>Pseudomonadota</taxon>
        <taxon>Betaproteobacteria</taxon>
        <taxon>Burkholderiales</taxon>
        <taxon>Sphaerotilaceae</taxon>
        <taxon>Roseateles</taxon>
    </lineage>
</organism>
<dbReference type="PANTHER" id="PTHR34290">
    <property type="entry name" value="SI:CH73-390P7.2"/>
    <property type="match status" value="1"/>
</dbReference>
<sequence length="133" mass="14877">MVKPPPETPPLTVLYDGACPLCRREIALYQGLPSSTPLCFADVSDDGQPLPPGTTREALMARFHLRLADGRLVSGAEAFVALWATLPGWRWLARAARLPGVLWLMERAYRGFLRLRPRLQGWVSRWERAGAKP</sequence>
<accession>A0ABY6B1L0</accession>
<reference evidence="1" key="1">
    <citation type="submission" date="2022-10" db="EMBL/GenBank/DDBJ databases">
        <title>Characterization and whole genome sequencing of a new Roseateles species, isolated from fresh water.</title>
        <authorList>
            <person name="Guliayeva D.Y."/>
            <person name="Akhremchuk A.E."/>
            <person name="Sikolenko M.A."/>
            <person name="Valentovich L.N."/>
            <person name="Sidarenka A.V."/>
        </authorList>
    </citation>
    <scope>NUCLEOTIDE SEQUENCE</scope>
    <source>
        <strain evidence="1">BIM B-1768</strain>
    </source>
</reference>
<name>A0ABY6B1L0_9BURK</name>
<dbReference type="Pfam" id="PF04134">
    <property type="entry name" value="DCC1-like"/>
    <property type="match status" value="1"/>
</dbReference>
<proteinExistence type="predicted"/>
<evidence type="ECO:0000313" key="2">
    <source>
        <dbReference type="Proteomes" id="UP001064933"/>
    </source>
</evidence>
<dbReference type="PANTHER" id="PTHR34290:SF2">
    <property type="entry name" value="OS04G0668800 PROTEIN"/>
    <property type="match status" value="1"/>
</dbReference>
<evidence type="ECO:0000313" key="1">
    <source>
        <dbReference type="EMBL" id="UXH77403.1"/>
    </source>
</evidence>
<gene>
    <name evidence="1" type="ORF">N4261_20720</name>
</gene>
<dbReference type="RefSeq" id="WP_261757149.1">
    <property type="nucleotide sequence ID" value="NZ_CP104562.2"/>
</dbReference>
<dbReference type="InterPro" id="IPR044691">
    <property type="entry name" value="DCC1_Trx"/>
</dbReference>
<protein>
    <submittedName>
        <fullName evidence="1">DUF393 domain-containing protein</fullName>
    </submittedName>
</protein>
<dbReference type="EMBL" id="CP104562">
    <property type="protein sequence ID" value="UXH77403.1"/>
    <property type="molecule type" value="Genomic_DNA"/>
</dbReference>
<dbReference type="Proteomes" id="UP001064933">
    <property type="component" value="Chromosome"/>
</dbReference>